<dbReference type="EMBL" id="BPLR01014135">
    <property type="protein sequence ID" value="GIY66598.1"/>
    <property type="molecule type" value="Genomic_DNA"/>
</dbReference>
<evidence type="ECO:0000313" key="1">
    <source>
        <dbReference type="EMBL" id="GIY66598.1"/>
    </source>
</evidence>
<dbReference type="Proteomes" id="UP001054945">
    <property type="component" value="Unassembled WGS sequence"/>
</dbReference>
<proteinExistence type="predicted"/>
<organism evidence="1 2">
    <name type="scientific">Caerostris extrusa</name>
    <name type="common">Bark spider</name>
    <name type="synonym">Caerostris bankana</name>
    <dbReference type="NCBI Taxonomy" id="172846"/>
    <lineage>
        <taxon>Eukaryota</taxon>
        <taxon>Metazoa</taxon>
        <taxon>Ecdysozoa</taxon>
        <taxon>Arthropoda</taxon>
        <taxon>Chelicerata</taxon>
        <taxon>Arachnida</taxon>
        <taxon>Araneae</taxon>
        <taxon>Araneomorphae</taxon>
        <taxon>Entelegynae</taxon>
        <taxon>Araneoidea</taxon>
        <taxon>Araneidae</taxon>
        <taxon>Caerostris</taxon>
    </lineage>
</organism>
<dbReference type="AlphaFoldDB" id="A0AAV4V999"/>
<protein>
    <submittedName>
        <fullName evidence="1">Uncharacterized protein</fullName>
    </submittedName>
</protein>
<sequence length="200" mass="22894">MKYRTDLLVGRSALPPPFAPVNRVVSPPLMNGGGHHRKAFLRIQFSKNLLYAFRADTFRGNGLECWRKTSIKHQTRNTIIPESDNIIHESCVMMPSGRTLSETMVWNVLEKTSITIQMKTEALKMNPNSHKPIDNMIEPYSAYRYTVQTYRTRVELTPMEPLPLRTSQSNPPLPETSLTCSENYVAYISYHKAIVHMLAL</sequence>
<gene>
    <name evidence="1" type="ORF">CEXT_389751</name>
</gene>
<evidence type="ECO:0000313" key="2">
    <source>
        <dbReference type="Proteomes" id="UP001054945"/>
    </source>
</evidence>
<accession>A0AAV4V999</accession>
<keyword evidence="2" id="KW-1185">Reference proteome</keyword>
<name>A0AAV4V999_CAEEX</name>
<reference evidence="1 2" key="1">
    <citation type="submission" date="2021-06" db="EMBL/GenBank/DDBJ databases">
        <title>Caerostris extrusa draft genome.</title>
        <authorList>
            <person name="Kono N."/>
            <person name="Arakawa K."/>
        </authorList>
    </citation>
    <scope>NUCLEOTIDE SEQUENCE [LARGE SCALE GENOMIC DNA]</scope>
</reference>
<comment type="caution">
    <text evidence="1">The sequence shown here is derived from an EMBL/GenBank/DDBJ whole genome shotgun (WGS) entry which is preliminary data.</text>
</comment>